<keyword evidence="4" id="KW-1185">Reference proteome</keyword>
<proteinExistence type="predicted"/>
<dbReference type="CDD" id="cd00657">
    <property type="entry name" value="Ferritin_like"/>
    <property type="match status" value="1"/>
</dbReference>
<evidence type="ECO:0000313" key="3">
    <source>
        <dbReference type="EMBL" id="PZG27046.1"/>
    </source>
</evidence>
<evidence type="ECO:0000313" key="4">
    <source>
        <dbReference type="Proteomes" id="UP000248544"/>
    </source>
</evidence>
<dbReference type="RefSeq" id="WP_111171376.1">
    <property type="nucleotide sequence ID" value="NZ_POUA01000423.1"/>
</dbReference>
<dbReference type="SUPFAM" id="SSF47240">
    <property type="entry name" value="Ferritin-like"/>
    <property type="match status" value="1"/>
</dbReference>
<evidence type="ECO:0000259" key="2">
    <source>
        <dbReference type="Pfam" id="PF14530"/>
    </source>
</evidence>
<accession>A0A2W2ERD7</accession>
<organism evidence="3 4">
    <name type="scientific">Spongiactinospora gelatinilytica</name>
    <dbReference type="NCBI Taxonomy" id="2666298"/>
    <lineage>
        <taxon>Bacteria</taxon>
        <taxon>Bacillati</taxon>
        <taxon>Actinomycetota</taxon>
        <taxon>Actinomycetes</taxon>
        <taxon>Streptosporangiales</taxon>
        <taxon>Streptosporangiaceae</taxon>
        <taxon>Spongiactinospora</taxon>
    </lineage>
</organism>
<gene>
    <name evidence="3" type="ORF">C1I98_33615</name>
</gene>
<evidence type="ECO:0000256" key="1">
    <source>
        <dbReference type="SAM" id="MobiDB-lite"/>
    </source>
</evidence>
<dbReference type="Gene3D" id="1.20.1260.10">
    <property type="match status" value="1"/>
</dbReference>
<dbReference type="InterPro" id="IPR029447">
    <property type="entry name" value="DUF4439"/>
</dbReference>
<protein>
    <submittedName>
        <fullName evidence="3">DUF4439 domain-containing protein</fullName>
    </submittedName>
</protein>
<name>A0A2W2ERD7_9ACTN</name>
<dbReference type="Pfam" id="PF14530">
    <property type="entry name" value="DUF4439"/>
    <property type="match status" value="1"/>
</dbReference>
<feature type="region of interest" description="Disordered" evidence="1">
    <location>
        <begin position="133"/>
        <end position="156"/>
    </location>
</feature>
<comment type="caution">
    <text evidence="3">The sequence shown here is derived from an EMBL/GenBank/DDBJ whole genome shotgun (WGS) entry which is preliminary data.</text>
</comment>
<dbReference type="InterPro" id="IPR009078">
    <property type="entry name" value="Ferritin-like_SF"/>
</dbReference>
<reference evidence="3 4" key="1">
    <citation type="submission" date="2018-01" db="EMBL/GenBank/DDBJ databases">
        <title>Draft genome sequence of Sphaerisporangium sp. 7K107.</title>
        <authorList>
            <person name="Sahin N."/>
            <person name="Saygin H."/>
            <person name="Ay H."/>
        </authorList>
    </citation>
    <scope>NUCLEOTIDE SEQUENCE [LARGE SCALE GENOMIC DNA]</scope>
    <source>
        <strain evidence="3 4">7K107</strain>
    </source>
</reference>
<dbReference type="InterPro" id="IPR012347">
    <property type="entry name" value="Ferritin-like"/>
</dbReference>
<dbReference type="Proteomes" id="UP000248544">
    <property type="component" value="Unassembled WGS sequence"/>
</dbReference>
<dbReference type="AlphaFoldDB" id="A0A2W2ERD7"/>
<sequence>MSTLDDLQQTLAAEHAAVYAYGLIAARTTGSLRSAATTAYNAHRARRDQLRVMIRERGGAPREAAASYAVPVTPGSAAEATRLAVHVEEGVTAAYLQLAATAEVAVRERAALAMQESVIRAYGFRAEIPALPGLRPAVTPEPTAKSGSPAPTPATG</sequence>
<dbReference type="EMBL" id="POUA01000423">
    <property type="protein sequence ID" value="PZG27046.1"/>
    <property type="molecule type" value="Genomic_DNA"/>
</dbReference>
<feature type="domain" description="DUF4439" evidence="2">
    <location>
        <begin position="7"/>
        <end position="135"/>
    </location>
</feature>